<dbReference type="Pfam" id="PF04294">
    <property type="entry name" value="VanW"/>
    <property type="match status" value="1"/>
</dbReference>
<dbReference type="PANTHER" id="PTHR35788:SF1">
    <property type="entry name" value="EXPORTED PROTEIN"/>
    <property type="match status" value="1"/>
</dbReference>
<dbReference type="Gene3D" id="2.20.230.10">
    <property type="entry name" value="Resuscitation-promoting factor rpfb"/>
    <property type="match status" value="1"/>
</dbReference>
<sequence>MKRYILTGIVAVLLILSAVLGYMLYNNVKKVLETDRIYKGVYIENVHVGGLTKKEAYELLESTFLEPLKNKKIEVKVGDKSYQLNYSSLNIQMNIVQAIEQAYSIGRKGDIFARFREIKRTYEHPVVIRLRFEYDEGKLKEFVDDLFDRYYQSPVNATIKKAGDRFVITPEKIGRKLDYSGLLNKLKEMVKNQQEGEIEAKFIQITPRITKSMLSKIKEIIGSFTTRFDASNRPRSENIRVAAKKINGNLVMPGEVFSLSKAIGPVTVENGFKIAKVIVNNEFVDGVGGGLCQIATTLYNAVLLAQLKVVERVPHSALISYVPPGRDATIASGSIDFKFKNTTSAPVYIESYASQNTVTVNLYGENSHKNEVVKFESEILERVPYKKIYKNDPNLPKGVQKLSNKPQDGLKVKTYMLVYENGRLKEKKLLSIDYYKPVNAIILVGTKENTTVTSSVYN</sequence>
<dbReference type="PANTHER" id="PTHR35788">
    <property type="entry name" value="EXPORTED PROTEIN-RELATED"/>
    <property type="match status" value="1"/>
</dbReference>
<feature type="domain" description="G5" evidence="2">
    <location>
        <begin position="369"/>
        <end position="448"/>
    </location>
</feature>
<dbReference type="InterPro" id="IPR011098">
    <property type="entry name" value="G5_dom"/>
</dbReference>
<dbReference type="RefSeq" id="WP_045169798.1">
    <property type="nucleotide sequence ID" value="NZ_CP113865.1"/>
</dbReference>
<protein>
    <submittedName>
        <fullName evidence="3">VanW family protein</fullName>
    </submittedName>
</protein>
<evidence type="ECO:0000313" key="3">
    <source>
        <dbReference type="EMBL" id="WAM33139.1"/>
    </source>
</evidence>
<dbReference type="InterPro" id="IPR007391">
    <property type="entry name" value="Vancomycin_resist_VanW"/>
</dbReference>
<accession>A0ABY7BK09</accession>
<dbReference type="SMART" id="SM01208">
    <property type="entry name" value="G5"/>
    <property type="match status" value="1"/>
</dbReference>
<keyword evidence="4" id="KW-1185">Reference proteome</keyword>
<keyword evidence="1" id="KW-0732">Signal</keyword>
<name>A0ABY7BK09_9FIRM</name>
<dbReference type="PROSITE" id="PS51109">
    <property type="entry name" value="G5"/>
    <property type="match status" value="1"/>
</dbReference>
<organism evidence="3 4">
    <name type="scientific">Caldicellulosiruptor morganii</name>
    <dbReference type="NCBI Taxonomy" id="1387555"/>
    <lineage>
        <taxon>Bacteria</taxon>
        <taxon>Bacillati</taxon>
        <taxon>Bacillota</taxon>
        <taxon>Bacillota incertae sedis</taxon>
        <taxon>Caldicellulosiruptorales</taxon>
        <taxon>Caldicellulosiruptoraceae</taxon>
        <taxon>Caldicellulosiruptor</taxon>
    </lineage>
</organism>
<evidence type="ECO:0000259" key="2">
    <source>
        <dbReference type="PROSITE" id="PS51109"/>
    </source>
</evidence>
<dbReference type="InterPro" id="IPR022029">
    <property type="entry name" value="YoaR-like_PG-bd"/>
</dbReference>
<dbReference type="Pfam" id="PF07501">
    <property type="entry name" value="G5"/>
    <property type="match status" value="1"/>
</dbReference>
<proteinExistence type="predicted"/>
<evidence type="ECO:0000313" key="4">
    <source>
        <dbReference type="Proteomes" id="UP001164909"/>
    </source>
</evidence>
<dbReference type="InterPro" id="IPR052913">
    <property type="entry name" value="Glycopeptide_resist_protein"/>
</dbReference>
<reference evidence="3" key="1">
    <citation type="submission" date="2022-12" db="EMBL/GenBank/DDBJ databases">
        <authorList>
            <person name="Bing R.G."/>
            <person name="Willard D.J."/>
            <person name="Manesh M.J.H."/>
            <person name="Laemthong T."/>
            <person name="Crosby J.R."/>
            <person name="Kelly R.M."/>
        </authorList>
    </citation>
    <scope>NUCLEOTIDE SEQUENCE</scope>
    <source>
        <strain evidence="3">DSM 8990</strain>
    </source>
</reference>
<dbReference type="EMBL" id="CP113865">
    <property type="protein sequence ID" value="WAM33139.1"/>
    <property type="molecule type" value="Genomic_DNA"/>
</dbReference>
<dbReference type="Proteomes" id="UP001164909">
    <property type="component" value="Chromosome"/>
</dbReference>
<evidence type="ECO:0000256" key="1">
    <source>
        <dbReference type="ARBA" id="ARBA00022729"/>
    </source>
</evidence>
<dbReference type="Pfam" id="PF12229">
    <property type="entry name" value="PG_binding_4"/>
    <property type="match status" value="1"/>
</dbReference>
<gene>
    <name evidence="3" type="ORF">OTK00_001613</name>
</gene>